<name>A0ABW4KVH5_9BURK</name>
<comment type="similarity">
    <text evidence="2">Belongs to the EamA transporter family.</text>
</comment>
<reference evidence="9" key="1">
    <citation type="journal article" date="2019" name="Int. J. Syst. Evol. Microbiol.">
        <title>The Global Catalogue of Microorganisms (GCM) 10K type strain sequencing project: providing services to taxonomists for standard genome sequencing and annotation.</title>
        <authorList>
            <consortium name="The Broad Institute Genomics Platform"/>
            <consortium name="The Broad Institute Genome Sequencing Center for Infectious Disease"/>
            <person name="Wu L."/>
            <person name="Ma J."/>
        </authorList>
    </citation>
    <scope>NUCLEOTIDE SEQUENCE [LARGE SCALE GENOMIC DNA]</scope>
    <source>
        <strain evidence="9">LMG 29247</strain>
    </source>
</reference>
<keyword evidence="4 6" id="KW-1133">Transmembrane helix</keyword>
<feature type="transmembrane region" description="Helical" evidence="6">
    <location>
        <begin position="104"/>
        <end position="121"/>
    </location>
</feature>
<dbReference type="RefSeq" id="WP_147913712.1">
    <property type="nucleotide sequence ID" value="NZ_JBHUEJ010000027.1"/>
</dbReference>
<evidence type="ECO:0000256" key="3">
    <source>
        <dbReference type="ARBA" id="ARBA00022692"/>
    </source>
</evidence>
<feature type="transmembrane region" description="Helical" evidence="6">
    <location>
        <begin position="278"/>
        <end position="295"/>
    </location>
</feature>
<keyword evidence="3 6" id="KW-0812">Transmembrane</keyword>
<dbReference type="PANTHER" id="PTHR32322">
    <property type="entry name" value="INNER MEMBRANE TRANSPORTER"/>
    <property type="match status" value="1"/>
</dbReference>
<dbReference type="PANTHER" id="PTHR32322:SF2">
    <property type="entry name" value="EAMA DOMAIN-CONTAINING PROTEIN"/>
    <property type="match status" value="1"/>
</dbReference>
<dbReference type="InterPro" id="IPR000620">
    <property type="entry name" value="EamA_dom"/>
</dbReference>
<dbReference type="InterPro" id="IPR037185">
    <property type="entry name" value="EmrE-like"/>
</dbReference>
<evidence type="ECO:0000256" key="1">
    <source>
        <dbReference type="ARBA" id="ARBA00004141"/>
    </source>
</evidence>
<evidence type="ECO:0000259" key="7">
    <source>
        <dbReference type="Pfam" id="PF00892"/>
    </source>
</evidence>
<feature type="transmembrane region" description="Helical" evidence="6">
    <location>
        <begin position="73"/>
        <end position="92"/>
    </location>
</feature>
<dbReference type="EMBL" id="JBHUEJ010000027">
    <property type="protein sequence ID" value="MFD1711498.1"/>
    <property type="molecule type" value="Genomic_DNA"/>
</dbReference>
<evidence type="ECO:0000256" key="2">
    <source>
        <dbReference type="ARBA" id="ARBA00007362"/>
    </source>
</evidence>
<dbReference type="Pfam" id="PF00892">
    <property type="entry name" value="EamA"/>
    <property type="match status" value="2"/>
</dbReference>
<keyword evidence="9" id="KW-1185">Reference proteome</keyword>
<feature type="transmembrane region" description="Helical" evidence="6">
    <location>
        <begin position="42"/>
        <end position="61"/>
    </location>
</feature>
<evidence type="ECO:0000313" key="8">
    <source>
        <dbReference type="EMBL" id="MFD1711498.1"/>
    </source>
</evidence>
<feature type="transmembrane region" description="Helical" evidence="6">
    <location>
        <begin position="253"/>
        <end position="272"/>
    </location>
</feature>
<feature type="transmembrane region" description="Helical" evidence="6">
    <location>
        <begin position="128"/>
        <end position="146"/>
    </location>
</feature>
<sequence>MTTERKDHLDTRAGTILLACCLFWGVQQVLVKATLPELAPVFQAAVRFVGAAALLLVCCAWRGVKLFERDGSLGAGLLAGVLFAAEFAAMYLGLQYTTASRLTVFLYTSPFWVALILPLLVPAERLRPVQWVGLACAFAGVAFALREGFTHGGAGLTWRGDLLGLAAGALWGLTTVTIRATTLARLSPEKMLFYQVIVAAIGLPLLSLALGEAWNWQWSHFAATSLALQTLIGAFASYLVWMWLLAHYPATKISVFVFLTPLFALAAGALWLREPITGSLVAALTLVALGIVLVNRRAPTRA</sequence>
<feature type="domain" description="EamA" evidence="7">
    <location>
        <begin position="159"/>
        <end position="295"/>
    </location>
</feature>
<feature type="transmembrane region" description="Helical" evidence="6">
    <location>
        <begin position="162"/>
        <end position="180"/>
    </location>
</feature>
<evidence type="ECO:0000256" key="6">
    <source>
        <dbReference type="SAM" id="Phobius"/>
    </source>
</evidence>
<evidence type="ECO:0000256" key="4">
    <source>
        <dbReference type="ARBA" id="ARBA00022989"/>
    </source>
</evidence>
<feature type="transmembrane region" description="Helical" evidence="6">
    <location>
        <begin position="192"/>
        <end position="214"/>
    </location>
</feature>
<comment type="subcellular location">
    <subcellularLocation>
        <location evidence="1">Membrane</location>
        <topology evidence="1">Multi-pass membrane protein</topology>
    </subcellularLocation>
</comment>
<dbReference type="SUPFAM" id="SSF103481">
    <property type="entry name" value="Multidrug resistance efflux transporter EmrE"/>
    <property type="match status" value="2"/>
</dbReference>
<feature type="transmembrane region" description="Helical" evidence="6">
    <location>
        <begin position="226"/>
        <end position="246"/>
    </location>
</feature>
<keyword evidence="5 6" id="KW-0472">Membrane</keyword>
<evidence type="ECO:0000313" key="9">
    <source>
        <dbReference type="Proteomes" id="UP001597304"/>
    </source>
</evidence>
<proteinExistence type="inferred from homology"/>
<accession>A0ABW4KVH5</accession>
<feature type="transmembrane region" description="Helical" evidence="6">
    <location>
        <begin position="12"/>
        <end position="30"/>
    </location>
</feature>
<dbReference type="Proteomes" id="UP001597304">
    <property type="component" value="Unassembled WGS sequence"/>
</dbReference>
<dbReference type="Gene3D" id="1.10.3730.20">
    <property type="match status" value="1"/>
</dbReference>
<gene>
    <name evidence="8" type="ORF">ACFSF0_12825</name>
</gene>
<dbReference type="InterPro" id="IPR050638">
    <property type="entry name" value="AA-Vitamin_Transporters"/>
</dbReference>
<organism evidence="8 9">
    <name type="scientific">Ottowia flava</name>
    <dbReference type="NCBI Taxonomy" id="2675430"/>
    <lineage>
        <taxon>Bacteria</taxon>
        <taxon>Pseudomonadati</taxon>
        <taxon>Pseudomonadota</taxon>
        <taxon>Betaproteobacteria</taxon>
        <taxon>Burkholderiales</taxon>
        <taxon>Comamonadaceae</taxon>
        <taxon>Ottowia</taxon>
    </lineage>
</organism>
<protein>
    <submittedName>
        <fullName evidence="8">DMT family transporter</fullName>
    </submittedName>
</protein>
<feature type="domain" description="EamA" evidence="7">
    <location>
        <begin position="16"/>
        <end position="145"/>
    </location>
</feature>
<evidence type="ECO:0000256" key="5">
    <source>
        <dbReference type="ARBA" id="ARBA00023136"/>
    </source>
</evidence>
<comment type="caution">
    <text evidence="8">The sequence shown here is derived from an EMBL/GenBank/DDBJ whole genome shotgun (WGS) entry which is preliminary data.</text>
</comment>